<dbReference type="InterPro" id="IPR015943">
    <property type="entry name" value="WD40/YVTN_repeat-like_dom_sf"/>
</dbReference>
<protein>
    <submittedName>
        <fullName evidence="4">WD domain, G-beta repeat protein</fullName>
    </submittedName>
</protein>
<dbReference type="AlphaFoldDB" id="Q22MB5"/>
<dbReference type="Pfam" id="PF25178">
    <property type="entry name" value="Beta-prop_WDR41"/>
    <property type="match status" value="1"/>
</dbReference>
<keyword evidence="1 3" id="KW-0853">WD repeat</keyword>
<keyword evidence="2" id="KW-0677">Repeat</keyword>
<dbReference type="PANTHER" id="PTHR19848">
    <property type="entry name" value="WD40 REPEAT PROTEIN"/>
    <property type="match status" value="1"/>
</dbReference>
<evidence type="ECO:0000256" key="2">
    <source>
        <dbReference type="ARBA" id="ARBA00022737"/>
    </source>
</evidence>
<accession>Q22MB5</accession>
<dbReference type="InterPro" id="IPR036322">
    <property type="entry name" value="WD40_repeat_dom_sf"/>
</dbReference>
<dbReference type="SUPFAM" id="SSF50978">
    <property type="entry name" value="WD40 repeat-like"/>
    <property type="match status" value="1"/>
</dbReference>
<dbReference type="InterPro" id="IPR040102">
    <property type="entry name" value="WDR41"/>
</dbReference>
<dbReference type="KEGG" id="tet:TTHERM_00037040"/>
<gene>
    <name evidence="4" type="ORF">TTHERM_00037040</name>
</gene>
<dbReference type="RefSeq" id="XP_977105.2">
    <property type="nucleotide sequence ID" value="XM_972012.3"/>
</dbReference>
<dbReference type="PRINTS" id="PR00320">
    <property type="entry name" value="GPROTEINBRPT"/>
</dbReference>
<feature type="repeat" description="WD" evidence="3">
    <location>
        <begin position="514"/>
        <end position="546"/>
    </location>
</feature>
<dbReference type="EMBL" id="GG662720">
    <property type="protein sequence ID" value="EAR86559.2"/>
    <property type="molecule type" value="Genomic_DNA"/>
</dbReference>
<dbReference type="InterPro" id="IPR019775">
    <property type="entry name" value="WD40_repeat_CS"/>
</dbReference>
<reference evidence="5" key="1">
    <citation type="journal article" date="2006" name="PLoS Biol.">
        <title>Macronuclear genome sequence of the ciliate Tetrahymena thermophila, a model eukaryote.</title>
        <authorList>
            <person name="Eisen J.A."/>
            <person name="Coyne R.S."/>
            <person name="Wu M."/>
            <person name="Wu D."/>
            <person name="Thiagarajan M."/>
            <person name="Wortman J.R."/>
            <person name="Badger J.H."/>
            <person name="Ren Q."/>
            <person name="Amedeo P."/>
            <person name="Jones K.M."/>
            <person name="Tallon L.J."/>
            <person name="Delcher A.L."/>
            <person name="Salzberg S.L."/>
            <person name="Silva J.C."/>
            <person name="Haas B.J."/>
            <person name="Majoros W.H."/>
            <person name="Farzad M."/>
            <person name="Carlton J.M."/>
            <person name="Smith R.K. Jr."/>
            <person name="Garg J."/>
            <person name="Pearlman R.E."/>
            <person name="Karrer K.M."/>
            <person name="Sun L."/>
            <person name="Manning G."/>
            <person name="Elde N.C."/>
            <person name="Turkewitz A.P."/>
            <person name="Asai D.J."/>
            <person name="Wilkes D.E."/>
            <person name="Wang Y."/>
            <person name="Cai H."/>
            <person name="Collins K."/>
            <person name="Stewart B.A."/>
            <person name="Lee S.R."/>
            <person name="Wilamowska K."/>
            <person name="Weinberg Z."/>
            <person name="Ruzzo W.L."/>
            <person name="Wloga D."/>
            <person name="Gaertig J."/>
            <person name="Frankel J."/>
            <person name="Tsao C.-C."/>
            <person name="Gorovsky M.A."/>
            <person name="Keeling P.J."/>
            <person name="Waller R.F."/>
            <person name="Patron N.J."/>
            <person name="Cherry J.M."/>
            <person name="Stover N.A."/>
            <person name="Krieger C.J."/>
            <person name="del Toro C."/>
            <person name="Ryder H.F."/>
            <person name="Williamson S.C."/>
            <person name="Barbeau R.A."/>
            <person name="Hamilton E.P."/>
            <person name="Orias E."/>
        </authorList>
    </citation>
    <scope>NUCLEOTIDE SEQUENCE [LARGE SCALE GENOMIC DNA]</scope>
    <source>
        <strain evidence="5">SB210</strain>
    </source>
</reference>
<evidence type="ECO:0000313" key="4">
    <source>
        <dbReference type="EMBL" id="EAR86559.2"/>
    </source>
</evidence>
<dbReference type="CDD" id="cd00200">
    <property type="entry name" value="WD40"/>
    <property type="match status" value="1"/>
</dbReference>
<proteinExistence type="predicted"/>
<sequence length="597" mass="67925">MRVYPRLEGPQNIPSFNKIVKCSSHGKMCTMVCMMNKCDDRTLCADCILDHTHSHLSKIIPLKEFNEQTSVIPQLIQREILQVRSQVFSLQNQLVTAKETRKKEFRSVIASIKDIFRQEIETIEKEGITFLEKFFNKHTEDIGKQLYIIQGHLSSLAPYLSDNALSVQSSQINNLLNYQDTLLSQVLPQLETKTRALSKEIVETDIFLNNQTYINRVQRELSKSLNIRLLFTKEDPIKAARQSVDLESITKSKSMILNPRISADNLISSLSQGPVIHIPKDRIQADVHSDELHKDKDVMKVFSNHFDVVNCVCIIDNSKFSSAGGDKTIRIWDIDSGYQLANMHGHQKDVWALQRISSIIIASASADKTIRMWNIEAIQCVQVLNGHTDVIKCLCYCSDKQILVSGAIDNVIKFWDLQVQMDLKNTLNIHSGMIRSLCYIEVKGLVISASSDNLIKATSIDTYKVQKTLSGHYGEVNTVIYLYEKNQDSFIASAGVDKNIYIWNVDQAQQVKQFKGHYDSINTLAYSKKYEALISGSTDKLILVWDKNGKIKNRIKVHSALVSGLGYLERRNLLISSGWDNLVFVQYFKLFDDNEFA</sequence>
<evidence type="ECO:0000313" key="5">
    <source>
        <dbReference type="Proteomes" id="UP000009168"/>
    </source>
</evidence>
<dbReference type="GeneID" id="7844730"/>
<dbReference type="InParanoid" id="Q22MB5"/>
<dbReference type="PANTHER" id="PTHR19848:SF8">
    <property type="entry name" value="F-BOX AND WD REPEAT DOMAIN CONTAINING 7"/>
    <property type="match status" value="1"/>
</dbReference>
<feature type="repeat" description="WD" evidence="3">
    <location>
        <begin position="384"/>
        <end position="425"/>
    </location>
</feature>
<dbReference type="InterPro" id="IPR001680">
    <property type="entry name" value="WD40_rpt"/>
</dbReference>
<keyword evidence="5" id="KW-1185">Reference proteome</keyword>
<dbReference type="SMART" id="SM00320">
    <property type="entry name" value="WD40"/>
    <property type="match status" value="7"/>
</dbReference>
<dbReference type="Gene3D" id="2.130.10.10">
    <property type="entry name" value="YVTN repeat-like/Quinoprotein amine dehydrogenase"/>
    <property type="match status" value="2"/>
</dbReference>
<name>Q22MB5_TETTS</name>
<dbReference type="PROSITE" id="PS00678">
    <property type="entry name" value="WD_REPEATS_1"/>
    <property type="match status" value="3"/>
</dbReference>
<evidence type="ECO:0000256" key="3">
    <source>
        <dbReference type="PROSITE-ProRule" id="PRU00221"/>
    </source>
</evidence>
<dbReference type="PROSITE" id="PS50082">
    <property type="entry name" value="WD_REPEATS_2"/>
    <property type="match status" value="5"/>
</dbReference>
<evidence type="ECO:0000256" key="1">
    <source>
        <dbReference type="ARBA" id="ARBA00022574"/>
    </source>
</evidence>
<dbReference type="Proteomes" id="UP000009168">
    <property type="component" value="Unassembled WGS sequence"/>
</dbReference>
<feature type="repeat" description="WD" evidence="3">
    <location>
        <begin position="343"/>
        <end position="383"/>
    </location>
</feature>
<dbReference type="PROSITE" id="PS50294">
    <property type="entry name" value="WD_REPEATS_REGION"/>
    <property type="match status" value="3"/>
</dbReference>
<dbReference type="STRING" id="312017.Q22MB5"/>
<dbReference type="Pfam" id="PF00400">
    <property type="entry name" value="WD40"/>
    <property type="match status" value="2"/>
</dbReference>
<dbReference type="OrthoDB" id="284192at2759"/>
<dbReference type="HOGENOM" id="CLU_479432_0_0_1"/>
<feature type="repeat" description="WD" evidence="3">
    <location>
        <begin position="469"/>
        <end position="513"/>
    </location>
</feature>
<dbReference type="InterPro" id="IPR020472">
    <property type="entry name" value="WD40_PAC1"/>
</dbReference>
<dbReference type="eggNOG" id="KOG0271">
    <property type="taxonomic scope" value="Eukaryota"/>
</dbReference>
<organism evidence="4 5">
    <name type="scientific">Tetrahymena thermophila (strain SB210)</name>
    <dbReference type="NCBI Taxonomy" id="312017"/>
    <lineage>
        <taxon>Eukaryota</taxon>
        <taxon>Sar</taxon>
        <taxon>Alveolata</taxon>
        <taxon>Ciliophora</taxon>
        <taxon>Intramacronucleata</taxon>
        <taxon>Oligohymenophorea</taxon>
        <taxon>Hymenostomatida</taxon>
        <taxon>Tetrahymenina</taxon>
        <taxon>Tetrahymenidae</taxon>
        <taxon>Tetrahymena</taxon>
    </lineage>
</organism>
<feature type="repeat" description="WD" evidence="3">
    <location>
        <begin position="302"/>
        <end position="342"/>
    </location>
</feature>